<keyword evidence="6" id="KW-0175">Coiled coil</keyword>
<feature type="transmembrane region" description="Helical" evidence="8">
    <location>
        <begin position="1364"/>
        <end position="1381"/>
    </location>
</feature>
<dbReference type="InterPro" id="IPR008334">
    <property type="entry name" value="5'-Nucleotdase_C"/>
</dbReference>
<dbReference type="SMART" id="SM01411">
    <property type="entry name" value="Ephrin_rec_like"/>
    <property type="match status" value="4"/>
</dbReference>
<feature type="transmembrane region" description="Helical" evidence="8">
    <location>
        <begin position="1531"/>
        <end position="1554"/>
    </location>
</feature>
<dbReference type="InterPro" id="IPR009030">
    <property type="entry name" value="Growth_fac_rcpt_cys_sf"/>
</dbReference>
<organism evidence="11 12">
    <name type="scientific">Prymnesium parvum</name>
    <name type="common">Toxic golden alga</name>
    <dbReference type="NCBI Taxonomy" id="97485"/>
    <lineage>
        <taxon>Eukaryota</taxon>
        <taxon>Haptista</taxon>
        <taxon>Haptophyta</taxon>
        <taxon>Prymnesiophyceae</taxon>
        <taxon>Prymnesiales</taxon>
        <taxon>Prymnesiaceae</taxon>
        <taxon>Prymnesium</taxon>
    </lineage>
</organism>
<evidence type="ECO:0000256" key="3">
    <source>
        <dbReference type="ARBA" id="ARBA00022989"/>
    </source>
</evidence>
<dbReference type="InterPro" id="IPR001192">
    <property type="entry name" value="PI-PLC_fam"/>
</dbReference>
<dbReference type="CDD" id="cd00185">
    <property type="entry name" value="TNFRSF"/>
    <property type="match status" value="1"/>
</dbReference>
<dbReference type="Pfam" id="PF01094">
    <property type="entry name" value="ANF_receptor"/>
    <property type="match status" value="1"/>
</dbReference>
<dbReference type="SUPFAM" id="SSF56300">
    <property type="entry name" value="Metallo-dependent phosphatases"/>
    <property type="match status" value="1"/>
</dbReference>
<keyword evidence="5" id="KW-0442">Lipid degradation</keyword>
<feature type="region of interest" description="Disordered" evidence="7">
    <location>
        <begin position="1923"/>
        <end position="1944"/>
    </location>
</feature>
<feature type="coiled-coil region" evidence="6">
    <location>
        <begin position="2924"/>
        <end position="2951"/>
    </location>
</feature>
<dbReference type="EMBL" id="JBGBPQ010000011">
    <property type="protein sequence ID" value="KAL1515928.1"/>
    <property type="molecule type" value="Genomic_DNA"/>
</dbReference>
<evidence type="ECO:0000256" key="1">
    <source>
        <dbReference type="ARBA" id="ARBA00004370"/>
    </source>
</evidence>
<dbReference type="CDD" id="cd08558">
    <property type="entry name" value="PI-PLCc_eukaryota"/>
    <property type="match status" value="1"/>
</dbReference>
<dbReference type="Pfam" id="PF00387">
    <property type="entry name" value="PI-PLC-Y"/>
    <property type="match status" value="1"/>
</dbReference>
<dbReference type="PROSITE" id="PS50008">
    <property type="entry name" value="PIPLC_Y_DOMAIN"/>
    <property type="match status" value="1"/>
</dbReference>
<protein>
    <recommendedName>
        <fullName evidence="5">Phosphoinositide phospholipase C</fullName>
        <ecNumber evidence="5">3.1.4.11</ecNumber>
    </recommendedName>
</protein>
<gene>
    <name evidence="11" type="ORF">AB1Y20_002542</name>
</gene>
<dbReference type="InterPro" id="IPR029052">
    <property type="entry name" value="Metallo-depent_PP-like"/>
</dbReference>
<sequence length="2958" mass="318208">MRRSGRLALLAAAAAHAADFSLHLIISGEVRGAAFPVDAFGTQCTRAAYEATPCECFGGAARRQTVINELRTLPNALVVDTGAYAFGSGTFFAGFGGNAAAEFFAAARYDLWSLNYRDLSRFGNGSWFKAYVARVRAAYPAAPPAVLTNLNLTADALEGGGHIVPYAIVPLSGGRRLAYLALSVPSDLLAINPYYAARHLPQLASLLRTLALLRRLPEGEADVVVCYVYKLPYPTAAEVTAAGGDARTAQQRYYFDALVEQAVGVDIFLQLDISDTPAAHMRRNVAGDLVFIASVQQKLGTYMSLLNASFDEDGLLRTASETRVPLGCAVPPHAPTEARLLELNDELQLQLGRTRGYLAAPADGRSVYAGNCTVSLNYDAGVGGAAGAACGCRLAECTAGNLVTDAMRWFGQTDVAMANGGGIRDSLDGGATSGSDLLQVLPFLNTLHIFPELPGAVIRQMLAYSLSELKFSPAGKFLQVSSSLRFEWYFDAEGYAQLGPAYVRRAAAASFALLDEAETYTVAVSEYLASGGDGYSMLLPYGSIPTGVAEYELVSQYLVAVAPQPPGLELSREGRITQTPSIVRLELGLLCPGGGAASREACDHAQHMVAAVNDRADGLYDELLPDAFVVATERNFSCAVAGSARVAYAALREALPAMSAIIGPTCSAAAGALSGAADALLIATESSDVWLRNETLYPNLVRVTASELYYARAMITLMLGYGWRRVGILSDDSAWGHSTATAFAQELRASGGEVVSTAAFAAAALLDGTVAAEDLFATLEAEGTRIVYVAAEAQPHRLLLAASARTGRLRGAGFAWLTASHDEAMTRFANGTSDAAALAGAEGMLGLRERIDRTSAAYAAYAASYAAAASADGCTPADGARPWCDADGVADGAISREALLRVDAVLLYAKAMHAIYRRSPHGWRPLHAAVLSLAPFATPTGGELALDAHGDRVSDFDVFNFQRRDGVVGAHDVARYSTASGVSFTSAVRFPGEARVPPADVDLSVIGCPVGEELLGLTCVACGAGKFKPAAGSGRCELCAAGTVQPSAGASSCAPCGPGEAQGSAGGRECVACGAGTFQPAEGATACAACSRGKVQPAEGASGCVACGGGRAQPADGRTACELCAPGSFQPAEGASGCEACAPGSFMTLYGATACEACAAFQQQPAAGAVSCVACELNTNSTVGAAACTMCTAGTYRPSAAIAASQFTCRECLEHASCPVNATVATLVLSRAYWRHSPATSQLLRCKSNAEWTPCRGGGDAAADGDGYCEAGYYGPRCELCNGSATYSQYFEKRDARCHGCGDVTARGAVVAAALALLAALAAAAHATAGRYACCSGARHFVFSQSERLERLWSKAGLRFKMKLFVGLYQCIAAIPVVFAVDPPIDLDGYTRWVELLELPNAIGTDLVIPSACFGSYRKRLWIAATWPLALILLALAACFGWELARALRRGRESGRRACHLAWAALDAGVHRALPMVLILTFLLVPSTATRIFNTFLCDAVPYDDDGGDTRRYLHDDLALSCDSHEYDATWITALVLIVVWPVGVPALYSVLLWRSRKAIRSGVSTRLSATTAFLSDDYKGYAFWWEPLEMCRKLTLTAWVLLIGEQSEQARVLLALLVSSFFLILHLSIRPLKRVEDGVLMTLVEVALVLVYTSVLLIKACDVSSEVCSQFGFGSSSSGVYLFFLFFGLAMVLLQLLFAAARLYAAGYIPRIILVAATHSVSPTTVIQNVIARSARDWKQRIVALVARVTPHPRAPKVVSSMMSRATSLETVLPTDAPKYIMLLVKGTLCDVHIAELLPRTHASLNVDLMARVIRWGRTSFISLHTVESVHVSTSLSSSASRPSDSKNAEPTHPRIHRLAPSFRASLRVSRTSHTHAAPGPLVEERLPGDSFLPGLQSHTTCEKRHEATTWSRTQSIFSSFRAPQHAGATSSERPSDSHDRKTRKASYFMTSSHLSAAFDRHRAQSSQNLIIQYNDHGGISRLLEVKMSKFKALQWEEALNKLLGFIPLCGPPSYWRWAQACMAATTKRGRTGYLRETDLRSILRRANAGWLSAEALDATLRLAEETELQMGGTPPWLQGLPAKGRSSGKQLDVRRVTGVLLRLCTSSRRIAALFERHSADGRMPMSGWLAFVRAEQLGRREHEAGAAAYHAEEEEVAQYSSAIFLSPAARSSPVSEPAAERTLSLLQFSLILLSQENGAIAPARSPRAADDLGQPLAHYWIACSHNTYIVGDQLTGRSTADAYRRQLLQGCRHVEIDCWDRKDGPIVTHGGTFCTAEQFSEVARAIAECAFVTSELPVILSLEMHCNPTNQHQIAVMLVKYLGSIIMTYDELAETGRARELSPHDLRGRVLVKGKVKMPKKSVSEQEKQCRSSLSPWRRTKGFMVSTDARTRSTLSCLSRTTTSRATLTTNAISRATRTTFYAPSSHSEASIALPSIGKKLLQFVFSSRGSADKSHGDNEASPNSHSFQGGDSPPCGEDRLSQDNSVGEFTLDSQSSWPNSLRAGESSRTLIDDMDKARRTLSKRRKSFNARVATDPYYASILALRSVPLSTFLSEAPRQCVLPMTSVNENRFLIEIGLSRSERDVIEGLQTRRASAVGMRDIFGLTEEQLASRAIARLASNPTPEVGSMQRRTAKWLLRPFPLGLRFSGKNMSPLPCWLAGAQNVCLNFSPVEGKVDLAVQLHFALFNGSGGYVLKPALLRHEELPQDLEEEETSWPPPQERLHRTSIEILSLHCLPKRSEQRPRYRGSRGECHKYVPELSGTVAPPDNLDASCPSLLLSVHPIGGFSAITDKLPIPQNVETEMALSPANNGLNASFNKIVHCIAAEPLTTFFRVGVVDGRQEVAFETGVLGRFRHGYRVFQLRGSLGTRIELCYLFVRIEFGSEINLWITPSQIRIQRARAQADLSRVIEDKVRPHVEEVEALKRSRAEADAKVARLEMEVAQLRRMSRSSLST</sequence>
<dbReference type="Gene3D" id="2.10.50.10">
    <property type="entry name" value="Tumor Necrosis Factor Receptor, subunit A, domain 2"/>
    <property type="match status" value="3"/>
</dbReference>
<dbReference type="GO" id="GO:0035556">
    <property type="term" value="P:intracellular signal transduction"/>
    <property type="evidence" value="ECO:0007669"/>
    <property type="project" value="InterPro"/>
</dbReference>
<dbReference type="Gene3D" id="3.20.20.190">
    <property type="entry name" value="Phosphatidylinositol (PI) phosphodiesterase"/>
    <property type="match status" value="2"/>
</dbReference>
<feature type="compositionally biased region" description="Basic and acidic residues" evidence="7">
    <location>
        <begin position="1845"/>
        <end position="1854"/>
    </location>
</feature>
<dbReference type="SUPFAM" id="SSF57184">
    <property type="entry name" value="Growth factor receptor domain"/>
    <property type="match status" value="2"/>
</dbReference>
<feature type="compositionally biased region" description="Polar residues" evidence="7">
    <location>
        <begin position="2463"/>
        <end position="2472"/>
    </location>
</feature>
<keyword evidence="5" id="KW-0443">Lipid metabolism</keyword>
<dbReference type="InterPro" id="IPR028082">
    <property type="entry name" value="Peripla_BP_I"/>
</dbReference>
<feature type="transmembrane region" description="Helical" evidence="8">
    <location>
        <begin position="1639"/>
        <end position="1659"/>
    </location>
</feature>
<dbReference type="InterPro" id="IPR011641">
    <property type="entry name" value="Tyr-kin_ephrin_A/B_rcpt-like"/>
</dbReference>
<dbReference type="SUPFAM" id="SSF51695">
    <property type="entry name" value="PLC-like phosphodiesterases"/>
    <property type="match status" value="1"/>
</dbReference>
<dbReference type="InterPro" id="IPR017946">
    <property type="entry name" value="PLC-like_Pdiesterase_TIM-brl"/>
</dbReference>
<comment type="subcellular location">
    <subcellularLocation>
        <location evidence="1">Membrane</location>
    </subcellularLocation>
</comment>
<dbReference type="Pfam" id="PF02872">
    <property type="entry name" value="5_nucleotid_C"/>
    <property type="match status" value="1"/>
</dbReference>
<dbReference type="PANTHER" id="PTHR10336">
    <property type="entry name" value="PHOSPHOINOSITIDE-SPECIFIC PHOSPHOLIPASE C FAMILY PROTEIN"/>
    <property type="match status" value="1"/>
</dbReference>
<proteinExistence type="predicted"/>
<dbReference type="InterPro" id="IPR000909">
    <property type="entry name" value="PLipase_C_PInositol-sp_X_dom"/>
</dbReference>
<evidence type="ECO:0000256" key="4">
    <source>
        <dbReference type="ARBA" id="ARBA00023136"/>
    </source>
</evidence>
<evidence type="ECO:0000313" key="12">
    <source>
        <dbReference type="Proteomes" id="UP001515480"/>
    </source>
</evidence>
<dbReference type="SUPFAM" id="SSF53822">
    <property type="entry name" value="Periplasmic binding protein-like I"/>
    <property type="match status" value="1"/>
</dbReference>
<dbReference type="EC" id="3.1.4.11" evidence="5"/>
<dbReference type="InterPro" id="IPR001711">
    <property type="entry name" value="PLipase_C_Pinositol-sp_Y"/>
</dbReference>
<feature type="transmembrane region" description="Helical" evidence="8">
    <location>
        <begin position="1680"/>
        <end position="1706"/>
    </location>
</feature>
<dbReference type="SUPFAM" id="SSF55816">
    <property type="entry name" value="5'-nucleotidase (syn. UDP-sugar hydrolase), C-terminal domain"/>
    <property type="match status" value="1"/>
</dbReference>
<keyword evidence="4 8" id="KW-0472">Membrane</keyword>
<dbReference type="Pfam" id="PF00388">
    <property type="entry name" value="PI-PLC-X"/>
    <property type="match status" value="1"/>
</dbReference>
<feature type="signal peptide" evidence="9">
    <location>
        <begin position="1"/>
        <end position="17"/>
    </location>
</feature>
<dbReference type="InterPro" id="IPR001828">
    <property type="entry name" value="ANF_lig-bd_rcpt"/>
</dbReference>
<comment type="caution">
    <text evidence="11">The sequence shown here is derived from an EMBL/GenBank/DDBJ whole genome shotgun (WGS) entry which is preliminary data.</text>
</comment>
<dbReference type="SMART" id="SM00149">
    <property type="entry name" value="PLCYc"/>
    <property type="match status" value="1"/>
</dbReference>
<evidence type="ECO:0000256" key="7">
    <source>
        <dbReference type="SAM" id="MobiDB-lite"/>
    </source>
</evidence>
<evidence type="ECO:0000256" key="9">
    <source>
        <dbReference type="SAM" id="SignalP"/>
    </source>
</evidence>
<dbReference type="GO" id="GO:0004435">
    <property type="term" value="F:phosphatidylinositol-4,5-bisphosphate phospholipase C activity"/>
    <property type="evidence" value="ECO:0007669"/>
    <property type="project" value="UniProtKB-EC"/>
</dbReference>
<feature type="region of interest" description="Disordered" evidence="7">
    <location>
        <begin position="1835"/>
        <end position="1898"/>
    </location>
</feature>
<evidence type="ECO:0000256" key="2">
    <source>
        <dbReference type="ARBA" id="ARBA00022692"/>
    </source>
</evidence>
<evidence type="ECO:0000256" key="6">
    <source>
        <dbReference type="SAM" id="Coils"/>
    </source>
</evidence>
<keyword evidence="12" id="KW-1185">Reference proteome</keyword>
<dbReference type="InterPro" id="IPR036907">
    <property type="entry name" value="5'-Nucleotdase_C_sf"/>
</dbReference>
<dbReference type="GO" id="GO:0016020">
    <property type="term" value="C:membrane"/>
    <property type="evidence" value="ECO:0007669"/>
    <property type="project" value="UniProtKB-SubCell"/>
</dbReference>
<dbReference type="GO" id="GO:0016042">
    <property type="term" value="P:lipid catabolic process"/>
    <property type="evidence" value="ECO:0007669"/>
    <property type="project" value="UniProtKB-KW"/>
</dbReference>
<feature type="transmembrane region" description="Helical" evidence="8">
    <location>
        <begin position="1421"/>
        <end position="1440"/>
    </location>
</feature>
<reference evidence="11 12" key="1">
    <citation type="journal article" date="2024" name="Science">
        <title>Giant polyketide synthase enzymes in the biosynthesis of giant marine polyether toxins.</title>
        <authorList>
            <person name="Fallon T.R."/>
            <person name="Shende V.V."/>
            <person name="Wierzbicki I.H."/>
            <person name="Pendleton A.L."/>
            <person name="Watervoot N.F."/>
            <person name="Auber R.P."/>
            <person name="Gonzalez D.J."/>
            <person name="Wisecaver J.H."/>
            <person name="Moore B.S."/>
        </authorList>
    </citation>
    <scope>NUCLEOTIDE SEQUENCE [LARGE SCALE GENOMIC DNA]</scope>
    <source>
        <strain evidence="11 12">12B1</strain>
    </source>
</reference>
<dbReference type="SMART" id="SM00148">
    <property type="entry name" value="PLCXc"/>
    <property type="match status" value="1"/>
</dbReference>
<feature type="transmembrane region" description="Helical" evidence="8">
    <location>
        <begin position="1613"/>
        <end position="1633"/>
    </location>
</feature>
<evidence type="ECO:0000259" key="10">
    <source>
        <dbReference type="PROSITE" id="PS50008"/>
    </source>
</evidence>
<feature type="transmembrane region" description="Helical" evidence="8">
    <location>
        <begin position="1461"/>
        <end position="1485"/>
    </location>
</feature>
<evidence type="ECO:0000256" key="5">
    <source>
        <dbReference type="RuleBase" id="RU361133"/>
    </source>
</evidence>
<dbReference type="PROSITE" id="PS50007">
    <property type="entry name" value="PIPLC_X_DOMAIN"/>
    <property type="match status" value="1"/>
</dbReference>
<feature type="compositionally biased region" description="Low complexity" evidence="7">
    <location>
        <begin position="1835"/>
        <end position="1844"/>
    </location>
</feature>
<dbReference type="Gene3D" id="3.60.21.10">
    <property type="match status" value="1"/>
</dbReference>
<dbReference type="Gene3D" id="3.90.780.10">
    <property type="entry name" value="5'-Nucleotidase, C-terminal domain"/>
    <property type="match status" value="1"/>
</dbReference>
<evidence type="ECO:0000256" key="8">
    <source>
        <dbReference type="SAM" id="Phobius"/>
    </source>
</evidence>
<keyword evidence="9" id="KW-0732">Signal</keyword>
<accession>A0AB34JBD8</accession>
<feature type="chain" id="PRO_5044207194" description="Phosphoinositide phospholipase C" evidence="9">
    <location>
        <begin position="18"/>
        <end position="2958"/>
    </location>
</feature>
<comment type="catalytic activity">
    <reaction evidence="5">
        <text>a 1,2-diacyl-sn-glycero-3-phospho-(1D-myo-inositol-4,5-bisphosphate) + H2O = 1D-myo-inositol 1,4,5-trisphosphate + a 1,2-diacyl-sn-glycerol + H(+)</text>
        <dbReference type="Rhea" id="RHEA:33179"/>
        <dbReference type="ChEBI" id="CHEBI:15377"/>
        <dbReference type="ChEBI" id="CHEBI:15378"/>
        <dbReference type="ChEBI" id="CHEBI:17815"/>
        <dbReference type="ChEBI" id="CHEBI:58456"/>
        <dbReference type="ChEBI" id="CHEBI:203600"/>
        <dbReference type="EC" id="3.1.4.11"/>
    </reaction>
</comment>
<feature type="transmembrane region" description="Helical" evidence="8">
    <location>
        <begin position="1308"/>
        <end position="1329"/>
    </location>
</feature>
<feature type="domain" description="PI-PLC Y-box" evidence="10">
    <location>
        <begin position="2603"/>
        <end position="2704"/>
    </location>
</feature>
<keyword evidence="2 8" id="KW-0812">Transmembrane</keyword>
<dbReference type="PRINTS" id="PR00390">
    <property type="entry name" value="PHPHLIPASEC"/>
</dbReference>
<feature type="region of interest" description="Disordered" evidence="7">
    <location>
        <begin position="2454"/>
        <end position="2486"/>
    </location>
</feature>
<dbReference type="Gene3D" id="3.40.50.2300">
    <property type="match status" value="2"/>
</dbReference>
<keyword evidence="3 8" id="KW-1133">Transmembrane helix</keyword>
<keyword evidence="5" id="KW-0378">Hydrolase</keyword>
<name>A0AB34JBD8_PRYPA</name>
<dbReference type="Pfam" id="PF07699">
    <property type="entry name" value="Ephrin_rec_like"/>
    <property type="match status" value="1"/>
</dbReference>
<dbReference type="Proteomes" id="UP001515480">
    <property type="component" value="Unassembled WGS sequence"/>
</dbReference>
<dbReference type="GO" id="GO:0009166">
    <property type="term" value="P:nucleotide catabolic process"/>
    <property type="evidence" value="ECO:0007669"/>
    <property type="project" value="InterPro"/>
</dbReference>
<evidence type="ECO:0000313" key="11">
    <source>
        <dbReference type="EMBL" id="KAL1515928.1"/>
    </source>
</evidence>